<proteinExistence type="inferred from homology"/>
<protein>
    <recommendedName>
        <fullName evidence="3">Cyclin-like domain-containing protein</fullName>
    </recommendedName>
</protein>
<dbReference type="PANTHER" id="PTHR10026">
    <property type="entry name" value="CYCLIN"/>
    <property type="match status" value="1"/>
</dbReference>
<dbReference type="InterPro" id="IPR036915">
    <property type="entry name" value="Cyclin-like_sf"/>
</dbReference>
<gene>
    <name evidence="4" type="ORF">LRAMOSA06579</name>
</gene>
<dbReference type="InterPro" id="IPR006671">
    <property type="entry name" value="Cyclin_N"/>
</dbReference>
<evidence type="ECO:0000313" key="4">
    <source>
        <dbReference type="EMBL" id="CDS14410.1"/>
    </source>
</evidence>
<evidence type="ECO:0000259" key="3">
    <source>
        <dbReference type="SMART" id="SM00385"/>
    </source>
</evidence>
<dbReference type="EMBL" id="LK023386">
    <property type="protein sequence ID" value="CDS14410.1"/>
    <property type="molecule type" value="Genomic_DNA"/>
</dbReference>
<dbReference type="Pfam" id="PF02984">
    <property type="entry name" value="Cyclin_C"/>
    <property type="match status" value="1"/>
</dbReference>
<dbReference type="Gene3D" id="1.10.472.10">
    <property type="entry name" value="Cyclin-like"/>
    <property type="match status" value="2"/>
</dbReference>
<dbReference type="SUPFAM" id="SSF47954">
    <property type="entry name" value="Cyclin-like"/>
    <property type="match status" value="2"/>
</dbReference>
<dbReference type="OrthoDB" id="25002at2759"/>
<dbReference type="Pfam" id="PF00134">
    <property type="entry name" value="Cyclin_N"/>
    <property type="match status" value="1"/>
</dbReference>
<feature type="domain" description="Cyclin-like" evidence="3">
    <location>
        <begin position="179"/>
        <end position="268"/>
    </location>
</feature>
<dbReference type="GO" id="GO:0006357">
    <property type="term" value="P:regulation of transcription by RNA polymerase II"/>
    <property type="evidence" value="ECO:0007669"/>
    <property type="project" value="InterPro"/>
</dbReference>
<feature type="domain" description="Cyclin-like" evidence="3">
    <location>
        <begin position="64"/>
        <end position="162"/>
    </location>
</feature>
<dbReference type="SMART" id="SM00385">
    <property type="entry name" value="CYCLIN"/>
    <property type="match status" value="2"/>
</dbReference>
<dbReference type="AlphaFoldDB" id="A0A077X489"/>
<dbReference type="InterPro" id="IPR043198">
    <property type="entry name" value="Cyclin/Ssn8"/>
</dbReference>
<comment type="similarity">
    <text evidence="2">Belongs to the cyclin family.</text>
</comment>
<evidence type="ECO:0000256" key="1">
    <source>
        <dbReference type="ARBA" id="ARBA00023127"/>
    </source>
</evidence>
<dbReference type="InterPro" id="IPR013763">
    <property type="entry name" value="Cyclin-like_dom"/>
</dbReference>
<name>A0A077X489_9FUNG</name>
<sequence length="344" mass="39724">MSHTGSSPLTSAPLTPSKLIAGYTFRRRFRPYFTKRQLDTLTALKGSGSFSSSKESATRNASCKFIQQVCSKIGFPQQTTSTAQALYHRFYLYYSIRDYVTQDISITCIFAASKIEETVKTLKDIFVAAHSVRHPGNKELDPEQVSEERRRRIVGYEKLLLETLCFDFQQRHPYEYVVKFVKYIQQHKELDGESLARKAYSLAVDSYRTQMCMEYPAHTIAAGCVYLASMMLKQEDNSFQELSNDQPWDQLFCSRMEDIEDVCRQILDLYIYNGSKHSEQYTQIKIKINEQAQLRGPDTNMDEITRRELSAEKRNWTFQGTPTPLDIVNTSQHTVIYEFPSSSV</sequence>
<dbReference type="GO" id="GO:0016538">
    <property type="term" value="F:cyclin-dependent protein serine/threonine kinase regulator activity"/>
    <property type="evidence" value="ECO:0007669"/>
    <property type="project" value="InterPro"/>
</dbReference>
<organism evidence="4">
    <name type="scientific">Lichtheimia ramosa</name>
    <dbReference type="NCBI Taxonomy" id="688394"/>
    <lineage>
        <taxon>Eukaryota</taxon>
        <taxon>Fungi</taxon>
        <taxon>Fungi incertae sedis</taxon>
        <taxon>Mucoromycota</taxon>
        <taxon>Mucoromycotina</taxon>
        <taxon>Mucoromycetes</taxon>
        <taxon>Mucorales</taxon>
        <taxon>Lichtheimiaceae</taxon>
        <taxon>Lichtheimia</taxon>
    </lineage>
</organism>
<evidence type="ECO:0000256" key="2">
    <source>
        <dbReference type="RuleBase" id="RU000383"/>
    </source>
</evidence>
<keyword evidence="1 2" id="KW-0195">Cyclin</keyword>
<reference evidence="4" key="1">
    <citation type="journal article" date="2014" name="Genome Announc.">
        <title>De novo whole-genome sequence and genome annotation of Lichtheimia ramosa.</title>
        <authorList>
            <person name="Linde J."/>
            <person name="Schwartze V."/>
            <person name="Binder U."/>
            <person name="Lass-Florl C."/>
            <person name="Voigt K."/>
            <person name="Horn F."/>
        </authorList>
    </citation>
    <scope>NUCLEOTIDE SEQUENCE</scope>
    <source>
        <strain evidence="4">JMRC FSU:6197</strain>
    </source>
</reference>
<accession>A0A077X489</accession>
<dbReference type="InterPro" id="IPR004367">
    <property type="entry name" value="Cyclin_C-dom"/>
</dbReference>
<dbReference type="CDD" id="cd20533">
    <property type="entry name" value="CYCLIN_CCNL_rpt2"/>
    <property type="match status" value="1"/>
</dbReference>